<name>A0AAW8JII9_9GAMM</name>
<evidence type="ECO:0000313" key="2">
    <source>
        <dbReference type="Proteomes" id="UP001243195"/>
    </source>
</evidence>
<accession>A0AAW8JII9</accession>
<dbReference type="EMBL" id="JAVIDA010000006">
    <property type="protein sequence ID" value="MDQ9071116.1"/>
    <property type="molecule type" value="Genomic_DNA"/>
</dbReference>
<protein>
    <submittedName>
        <fullName evidence="1">Uncharacterized protein</fullName>
    </submittedName>
</protein>
<evidence type="ECO:0000313" key="1">
    <source>
        <dbReference type="EMBL" id="MDQ9071116.1"/>
    </source>
</evidence>
<sequence length="339" mass="38610">MSICATYHQLTASVESLIQGKPKAIATINLYEYFQKLVEWGYVDFKRNFLNDRFCGLISDVHFDDSLYSIKFVFIIADAEAENQVARNLETNKTRPLKRNKNEGADKRVDVAIKVDTSNSAIAKVALEYERGITIKKLIDTLNYFFSHARKHGGFESYFIGDDPVERYQKAPKAGQPKPLAYKPKLEIKAEVDPSIIKAFEDGKIQHVDFFKQAKNSTNFDATGHFSQDKIKVSMKVDTQIINETSTAFLDKAADVINTFNLFRKGQPDMQGSVFTINFKDENGSPRTAEYDADDEVFRLVKKEYFPEELRQPMSDEDENGESPARANITLCDRMLAKM</sequence>
<comment type="caution">
    <text evidence="1">The sequence shown here is derived from an EMBL/GenBank/DDBJ whole genome shotgun (WGS) entry which is preliminary data.</text>
</comment>
<dbReference type="Proteomes" id="UP001243195">
    <property type="component" value="Unassembled WGS sequence"/>
</dbReference>
<organism evidence="1 2">
    <name type="scientific">Acinetobacter gerneri</name>
    <dbReference type="NCBI Taxonomy" id="202952"/>
    <lineage>
        <taxon>Bacteria</taxon>
        <taxon>Pseudomonadati</taxon>
        <taxon>Pseudomonadota</taxon>
        <taxon>Gammaproteobacteria</taxon>
        <taxon>Moraxellales</taxon>
        <taxon>Moraxellaceae</taxon>
        <taxon>Acinetobacter</taxon>
    </lineage>
</organism>
<reference evidence="1" key="1">
    <citation type="submission" date="2023-08" db="EMBL/GenBank/DDBJ databases">
        <title>Emergence of clinically-relevant ST2 carbapenem-resistant Acinetobacter baumannii strains in hospital sewages in Zhejiang, East of China.</title>
        <authorList>
            <person name="Kaichao C."/>
            <person name="Zhang R."/>
        </authorList>
    </citation>
    <scope>NUCLEOTIDE SEQUENCE</scope>
    <source>
        <strain evidence="1">M-SY-60</strain>
    </source>
</reference>
<dbReference type="RefSeq" id="WP_308955506.1">
    <property type="nucleotide sequence ID" value="NZ_JAVICY010000005.1"/>
</dbReference>
<dbReference type="AlphaFoldDB" id="A0AAW8JII9"/>
<proteinExistence type="predicted"/>
<gene>
    <name evidence="1" type="ORF">RFH51_06550</name>
</gene>